<organism evidence="1">
    <name type="scientific">Arundo donax</name>
    <name type="common">Giant reed</name>
    <name type="synonym">Donax arundinaceus</name>
    <dbReference type="NCBI Taxonomy" id="35708"/>
    <lineage>
        <taxon>Eukaryota</taxon>
        <taxon>Viridiplantae</taxon>
        <taxon>Streptophyta</taxon>
        <taxon>Embryophyta</taxon>
        <taxon>Tracheophyta</taxon>
        <taxon>Spermatophyta</taxon>
        <taxon>Magnoliopsida</taxon>
        <taxon>Liliopsida</taxon>
        <taxon>Poales</taxon>
        <taxon>Poaceae</taxon>
        <taxon>PACMAD clade</taxon>
        <taxon>Arundinoideae</taxon>
        <taxon>Arundineae</taxon>
        <taxon>Arundo</taxon>
    </lineage>
</organism>
<proteinExistence type="predicted"/>
<sequence>MSIIGKRLLLTIPDGSTDGPKHIAYDLLFQGVPTISWQTQHNAHSSKPKLETEKESIIRPGPCRIF</sequence>
<name>A0A0A9FIX2_ARUDO</name>
<accession>A0A0A9FIX2</accession>
<evidence type="ECO:0000313" key="1">
    <source>
        <dbReference type="EMBL" id="JAE11159.1"/>
    </source>
</evidence>
<reference evidence="1" key="1">
    <citation type="submission" date="2014-09" db="EMBL/GenBank/DDBJ databases">
        <authorList>
            <person name="Magalhaes I.L.F."/>
            <person name="Oliveira U."/>
            <person name="Santos F.R."/>
            <person name="Vidigal T.H.D.A."/>
            <person name="Brescovit A.D."/>
            <person name="Santos A.J."/>
        </authorList>
    </citation>
    <scope>NUCLEOTIDE SEQUENCE</scope>
    <source>
        <tissue evidence="1">Shoot tissue taken approximately 20 cm above the soil surface</tissue>
    </source>
</reference>
<dbReference type="AlphaFoldDB" id="A0A0A9FIX2"/>
<reference evidence="1" key="2">
    <citation type="journal article" date="2015" name="Data Brief">
        <title>Shoot transcriptome of the giant reed, Arundo donax.</title>
        <authorList>
            <person name="Barrero R.A."/>
            <person name="Guerrero F.D."/>
            <person name="Moolhuijzen P."/>
            <person name="Goolsby J.A."/>
            <person name="Tidwell J."/>
            <person name="Bellgard S.E."/>
            <person name="Bellgard M.I."/>
        </authorList>
    </citation>
    <scope>NUCLEOTIDE SEQUENCE</scope>
    <source>
        <tissue evidence="1">Shoot tissue taken approximately 20 cm above the soil surface</tissue>
    </source>
</reference>
<protein>
    <submittedName>
        <fullName evidence="1">Uncharacterized protein</fullName>
    </submittedName>
</protein>
<dbReference type="EMBL" id="GBRH01186737">
    <property type="protein sequence ID" value="JAE11159.1"/>
    <property type="molecule type" value="Transcribed_RNA"/>
</dbReference>